<sequence length="95" mass="10873">MRIFYLFAKQSDCSVFKGSMIFLVCYMASGQQQYCQPLNTGGQRDELPVASQGDRRNVWQTRQVSCGLVNPVRVLTQLFRSEPEHIESQQGNYCC</sequence>
<accession>A0AAN4TMK2</accession>
<gene>
    <name evidence="1" type="ORF">KPSA3_04909</name>
</gene>
<name>A0AAN4TMK2_PSESF</name>
<dbReference type="Proteomes" id="UP000248291">
    <property type="component" value="Unassembled WGS sequence"/>
</dbReference>
<reference evidence="1 2" key="1">
    <citation type="submission" date="2018-04" db="EMBL/GenBank/DDBJ databases">
        <title>Draft genome sequence of Pseudomonas syringae pv. actinidiae biovar 3 strains isolated from kiwifruit in Kagawa prefecture.</title>
        <authorList>
            <person name="Tabuchi M."/>
            <person name="Saito M."/>
            <person name="Fujiwara S."/>
            <person name="Sasa N."/>
            <person name="Akimitsu K."/>
            <person name="Gomi K."/>
            <person name="Konishi-Sugita S."/>
            <person name="Hamano K."/>
            <person name="Kataoka I."/>
        </authorList>
    </citation>
    <scope>NUCLEOTIDE SEQUENCE [LARGE SCALE GENOMIC DNA]</scope>
    <source>
        <strain evidence="1 2">MAFF212211</strain>
    </source>
</reference>
<protein>
    <submittedName>
        <fullName evidence="1">50S ribosomal subunit-associated GTPase HflX</fullName>
    </submittedName>
</protein>
<dbReference type="AlphaFoldDB" id="A0AAN4TMK2"/>
<organism evidence="1 2">
    <name type="scientific">Pseudomonas syringae pv. actinidiae</name>
    <dbReference type="NCBI Taxonomy" id="103796"/>
    <lineage>
        <taxon>Bacteria</taxon>
        <taxon>Pseudomonadati</taxon>
        <taxon>Pseudomonadota</taxon>
        <taxon>Gammaproteobacteria</taxon>
        <taxon>Pseudomonadales</taxon>
        <taxon>Pseudomonadaceae</taxon>
        <taxon>Pseudomonas</taxon>
        <taxon>Pseudomonas syringae</taxon>
    </lineage>
</organism>
<dbReference type="EMBL" id="BGKA01000181">
    <property type="protein sequence ID" value="GBH18915.1"/>
    <property type="molecule type" value="Genomic_DNA"/>
</dbReference>
<proteinExistence type="predicted"/>
<comment type="caution">
    <text evidence="1">The sequence shown here is derived from an EMBL/GenBank/DDBJ whole genome shotgun (WGS) entry which is preliminary data.</text>
</comment>
<evidence type="ECO:0000313" key="2">
    <source>
        <dbReference type="Proteomes" id="UP000248291"/>
    </source>
</evidence>
<evidence type="ECO:0000313" key="1">
    <source>
        <dbReference type="EMBL" id="GBH18915.1"/>
    </source>
</evidence>